<dbReference type="SUPFAM" id="SSF57850">
    <property type="entry name" value="RING/U-box"/>
    <property type="match status" value="1"/>
</dbReference>
<evidence type="ECO:0000256" key="3">
    <source>
        <dbReference type="ARBA" id="ARBA00004906"/>
    </source>
</evidence>
<comment type="similarity">
    <text evidence="4">Belongs to the pex2/pex10/pex12 family.</text>
</comment>
<evidence type="ECO:0000256" key="2">
    <source>
        <dbReference type="ARBA" id="ARBA00004585"/>
    </source>
</evidence>
<evidence type="ECO:0000256" key="12">
    <source>
        <dbReference type="ARBA" id="ARBA00022786"/>
    </source>
</evidence>
<evidence type="ECO:0000256" key="9">
    <source>
        <dbReference type="ARBA" id="ARBA00022692"/>
    </source>
</evidence>
<dbReference type="PANTHER" id="PTHR23350">
    <property type="entry name" value="PEROXISOME ASSEMBLY PROTEIN 10"/>
    <property type="match status" value="1"/>
</dbReference>
<evidence type="ECO:0000259" key="20">
    <source>
        <dbReference type="PROSITE" id="PS50089"/>
    </source>
</evidence>
<evidence type="ECO:0000256" key="14">
    <source>
        <dbReference type="ARBA" id="ARBA00022927"/>
    </source>
</evidence>
<evidence type="ECO:0000313" key="22">
    <source>
        <dbReference type="Proteomes" id="UP000193067"/>
    </source>
</evidence>
<evidence type="ECO:0000313" key="21">
    <source>
        <dbReference type="EMBL" id="OSD05833.1"/>
    </source>
</evidence>
<dbReference type="OrthoDB" id="6270329at2759"/>
<dbReference type="GO" id="GO:0016567">
    <property type="term" value="P:protein ubiquitination"/>
    <property type="evidence" value="ECO:0007669"/>
    <property type="project" value="UniProtKB-ARBA"/>
</dbReference>
<keyword evidence="15" id="KW-1133">Transmembrane helix</keyword>
<dbReference type="Proteomes" id="UP000193067">
    <property type="component" value="Unassembled WGS sequence"/>
</dbReference>
<protein>
    <recommendedName>
        <fullName evidence="5">RING-type E3 ubiquitin transferase</fullName>
        <ecNumber evidence="5">2.3.2.27</ecNumber>
    </recommendedName>
    <alternativeName>
        <fullName evidence="18">Peroxin-10</fullName>
    </alternativeName>
</protein>
<dbReference type="Pfam" id="PF04757">
    <property type="entry name" value="Pex2_Pex12"/>
    <property type="match status" value="1"/>
</dbReference>
<keyword evidence="11 19" id="KW-0863">Zinc-finger</keyword>
<keyword evidence="13" id="KW-0862">Zinc</keyword>
<keyword evidence="22" id="KW-1185">Reference proteome</keyword>
<dbReference type="GO" id="GO:0008270">
    <property type="term" value="F:zinc ion binding"/>
    <property type="evidence" value="ECO:0007669"/>
    <property type="project" value="UniProtKB-KW"/>
</dbReference>
<evidence type="ECO:0000256" key="8">
    <source>
        <dbReference type="ARBA" id="ARBA00022679"/>
    </source>
</evidence>
<dbReference type="Pfam" id="PF13920">
    <property type="entry name" value="zf-C3HC4_3"/>
    <property type="match status" value="1"/>
</dbReference>
<keyword evidence="8" id="KW-0808">Transferase</keyword>
<dbReference type="SMART" id="SM00184">
    <property type="entry name" value="RING"/>
    <property type="match status" value="1"/>
</dbReference>
<keyword evidence="17" id="KW-0576">Peroxisome</keyword>
<keyword evidence="10" id="KW-0479">Metal-binding</keyword>
<evidence type="ECO:0000256" key="11">
    <source>
        <dbReference type="ARBA" id="ARBA00022771"/>
    </source>
</evidence>
<accession>A0A1Y2IYS9</accession>
<evidence type="ECO:0000256" key="15">
    <source>
        <dbReference type="ARBA" id="ARBA00022989"/>
    </source>
</evidence>
<dbReference type="STRING" id="1353009.A0A1Y2IYS9"/>
<evidence type="ECO:0000256" key="17">
    <source>
        <dbReference type="ARBA" id="ARBA00023140"/>
    </source>
</evidence>
<evidence type="ECO:0000256" key="1">
    <source>
        <dbReference type="ARBA" id="ARBA00000900"/>
    </source>
</evidence>
<gene>
    <name evidence="21" type="ORF">PYCCODRAFT_1432376</name>
</gene>
<keyword evidence="7" id="KW-0962">Peroxisome biogenesis</keyword>
<dbReference type="Gene3D" id="3.30.40.10">
    <property type="entry name" value="Zinc/RING finger domain, C3HC4 (zinc finger)"/>
    <property type="match status" value="1"/>
</dbReference>
<evidence type="ECO:0000256" key="13">
    <source>
        <dbReference type="ARBA" id="ARBA00022833"/>
    </source>
</evidence>
<dbReference type="InterPro" id="IPR013083">
    <property type="entry name" value="Znf_RING/FYVE/PHD"/>
</dbReference>
<feature type="domain" description="RING-type" evidence="20">
    <location>
        <begin position="269"/>
        <end position="307"/>
    </location>
</feature>
<evidence type="ECO:0000256" key="6">
    <source>
        <dbReference type="ARBA" id="ARBA00022448"/>
    </source>
</evidence>
<dbReference type="AlphaFoldDB" id="A0A1Y2IYS9"/>
<keyword evidence="12" id="KW-0833">Ubl conjugation pathway</keyword>
<evidence type="ECO:0000256" key="4">
    <source>
        <dbReference type="ARBA" id="ARBA00008704"/>
    </source>
</evidence>
<dbReference type="EMBL" id="KZ084092">
    <property type="protein sequence ID" value="OSD05833.1"/>
    <property type="molecule type" value="Genomic_DNA"/>
</dbReference>
<evidence type="ECO:0000256" key="7">
    <source>
        <dbReference type="ARBA" id="ARBA00022593"/>
    </source>
</evidence>
<dbReference type="CDD" id="cd16527">
    <property type="entry name" value="RING-HC_PEX10"/>
    <property type="match status" value="1"/>
</dbReference>
<comment type="pathway">
    <text evidence="3">Protein modification; protein ubiquitination.</text>
</comment>
<keyword evidence="16" id="KW-0472">Membrane</keyword>
<dbReference type="InterPro" id="IPR006845">
    <property type="entry name" value="Pex_N"/>
</dbReference>
<dbReference type="GO" id="GO:0005778">
    <property type="term" value="C:peroxisomal membrane"/>
    <property type="evidence" value="ECO:0007669"/>
    <property type="project" value="UniProtKB-SubCell"/>
</dbReference>
<dbReference type="EC" id="2.3.2.27" evidence="5"/>
<name>A0A1Y2IYS9_TRAC3</name>
<dbReference type="GO" id="GO:0061630">
    <property type="term" value="F:ubiquitin protein ligase activity"/>
    <property type="evidence" value="ECO:0007669"/>
    <property type="project" value="UniProtKB-EC"/>
</dbReference>
<dbReference type="InterPro" id="IPR025654">
    <property type="entry name" value="PEX2/10"/>
</dbReference>
<dbReference type="InterPro" id="IPR001841">
    <property type="entry name" value="Znf_RING"/>
</dbReference>
<proteinExistence type="inferred from homology"/>
<evidence type="ECO:0000256" key="5">
    <source>
        <dbReference type="ARBA" id="ARBA00012483"/>
    </source>
</evidence>
<reference evidence="21 22" key="1">
    <citation type="journal article" date="2015" name="Biotechnol. Biofuels">
        <title>Enhanced degradation of softwood versus hardwood by the white-rot fungus Pycnoporus coccineus.</title>
        <authorList>
            <person name="Couturier M."/>
            <person name="Navarro D."/>
            <person name="Chevret D."/>
            <person name="Henrissat B."/>
            <person name="Piumi F."/>
            <person name="Ruiz-Duenas F.J."/>
            <person name="Martinez A.T."/>
            <person name="Grigoriev I.V."/>
            <person name="Riley R."/>
            <person name="Lipzen A."/>
            <person name="Berrin J.G."/>
            <person name="Master E.R."/>
            <person name="Rosso M.N."/>
        </authorList>
    </citation>
    <scope>NUCLEOTIDE SEQUENCE [LARGE SCALE GENOMIC DNA]</scope>
    <source>
        <strain evidence="21 22">BRFM310</strain>
    </source>
</reference>
<keyword evidence="14" id="KW-0653">Protein transport</keyword>
<keyword evidence="9" id="KW-0812">Transmembrane</keyword>
<dbReference type="PROSITE" id="PS50089">
    <property type="entry name" value="ZF_RING_2"/>
    <property type="match status" value="1"/>
</dbReference>
<dbReference type="GO" id="GO:0016562">
    <property type="term" value="P:protein import into peroxisome matrix, receptor recycling"/>
    <property type="evidence" value="ECO:0007669"/>
    <property type="project" value="UniProtKB-ARBA"/>
</dbReference>
<comment type="catalytic activity">
    <reaction evidence="1">
        <text>S-ubiquitinyl-[E2 ubiquitin-conjugating enzyme]-L-cysteine + [acceptor protein]-L-lysine = [E2 ubiquitin-conjugating enzyme]-L-cysteine + N(6)-ubiquitinyl-[acceptor protein]-L-lysine.</text>
        <dbReference type="EC" id="2.3.2.27"/>
    </reaction>
</comment>
<organism evidence="21 22">
    <name type="scientific">Trametes coccinea (strain BRFM310)</name>
    <name type="common">Pycnoporus coccineus</name>
    <dbReference type="NCBI Taxonomy" id="1353009"/>
    <lineage>
        <taxon>Eukaryota</taxon>
        <taxon>Fungi</taxon>
        <taxon>Dikarya</taxon>
        <taxon>Basidiomycota</taxon>
        <taxon>Agaricomycotina</taxon>
        <taxon>Agaricomycetes</taxon>
        <taxon>Polyporales</taxon>
        <taxon>Polyporaceae</taxon>
        <taxon>Trametes</taxon>
    </lineage>
</organism>
<comment type="subcellular location">
    <subcellularLocation>
        <location evidence="2">Peroxisome membrane</location>
        <topology evidence="2">Multi-pass membrane protein</topology>
    </subcellularLocation>
</comment>
<dbReference type="PANTHER" id="PTHR23350:SF0">
    <property type="entry name" value="PEROXISOME BIOGENESIS FACTOR 10"/>
    <property type="match status" value="1"/>
</dbReference>
<keyword evidence="6" id="KW-0813">Transport</keyword>
<evidence type="ECO:0000256" key="18">
    <source>
        <dbReference type="ARBA" id="ARBA00041230"/>
    </source>
</evidence>
<dbReference type="PROSITE" id="PS00518">
    <property type="entry name" value="ZF_RING_1"/>
    <property type="match status" value="1"/>
</dbReference>
<evidence type="ECO:0000256" key="19">
    <source>
        <dbReference type="PROSITE-ProRule" id="PRU00175"/>
    </source>
</evidence>
<dbReference type="InterPro" id="IPR017907">
    <property type="entry name" value="Znf_RING_CS"/>
</dbReference>
<sequence length="321" mass="35844">MPGNLPTFPPAQQAQIIRSNQRDLFQVSAMRQEAENVLRSWLGTRWLTRWDKEIDFAANILYYGLTVGLGSQTLGEEYTDIWLHSTRTRRRPSPRLRAALILLPTLPSYLLSRWGSVIPHSSKTGALLRKIPTALEVLSEINLAIFYLRGTYYGIVKRLLGINYISAIPENPNARPPSYALLGILLGVRLIHRALNYLRTRSETGARGTGKGGRVAEGDEDIFIDDRRVASMLEAASLEDAPVVPAEEDEGTILDVSSIPPAIRASRNCTLCLEERTNSCATECGHLFCWNCIVGWGREKAECPLCRQSLNLNLLLPVYNL</sequence>
<evidence type="ECO:0000256" key="10">
    <source>
        <dbReference type="ARBA" id="ARBA00022723"/>
    </source>
</evidence>
<evidence type="ECO:0000256" key="16">
    <source>
        <dbReference type="ARBA" id="ARBA00023136"/>
    </source>
</evidence>